<evidence type="ECO:0000313" key="1">
    <source>
        <dbReference type="EMBL" id="HCY83387.1"/>
    </source>
</evidence>
<dbReference type="AlphaFoldDB" id="A0A3D6BXG9"/>
<gene>
    <name evidence="1" type="ORF">DHV22_18250</name>
</gene>
<dbReference type="EMBL" id="DPRK01000294">
    <property type="protein sequence ID" value="HCY83387.1"/>
    <property type="molecule type" value="Genomic_DNA"/>
</dbReference>
<dbReference type="Proteomes" id="UP000263268">
    <property type="component" value="Unassembled WGS sequence"/>
</dbReference>
<reference evidence="1 2" key="1">
    <citation type="journal article" date="2018" name="Nat. Biotechnol.">
        <title>A standardized bacterial taxonomy based on genome phylogeny substantially revises the tree of life.</title>
        <authorList>
            <person name="Parks D.H."/>
            <person name="Chuvochina M."/>
            <person name="Waite D.W."/>
            <person name="Rinke C."/>
            <person name="Skarshewski A."/>
            <person name="Chaumeil P.A."/>
            <person name="Hugenholtz P."/>
        </authorList>
    </citation>
    <scope>NUCLEOTIDE SEQUENCE [LARGE SCALE GENOMIC DNA]</scope>
    <source>
        <strain evidence="1">UBA10227</strain>
    </source>
</reference>
<protein>
    <submittedName>
        <fullName evidence="1">Uncharacterized protein</fullName>
    </submittedName>
</protein>
<accession>A0A3D6BXG9</accession>
<name>A0A3D6BXG9_9FLAO</name>
<evidence type="ECO:0000313" key="2">
    <source>
        <dbReference type="Proteomes" id="UP000263268"/>
    </source>
</evidence>
<proteinExistence type="predicted"/>
<sequence>MDTIPVLYVNPQQEQPLATDKPLIFLAIKVPQELLIAQAQLRSVLVELKQAIDVNGIQQIVMEGVISIKAMSSYYRLRETVS</sequence>
<comment type="caution">
    <text evidence="1">The sequence shown here is derived from an EMBL/GenBank/DDBJ whole genome shotgun (WGS) entry which is preliminary data.</text>
</comment>
<organism evidence="1 2">
    <name type="scientific">Xanthomarina gelatinilytica</name>
    <dbReference type="NCBI Taxonomy" id="1137281"/>
    <lineage>
        <taxon>Bacteria</taxon>
        <taxon>Pseudomonadati</taxon>
        <taxon>Bacteroidota</taxon>
        <taxon>Flavobacteriia</taxon>
        <taxon>Flavobacteriales</taxon>
        <taxon>Flavobacteriaceae</taxon>
        <taxon>Xanthomarina</taxon>
    </lineage>
</organism>